<dbReference type="KEGG" id="abac:LuPra_03920"/>
<keyword evidence="2" id="KW-1185">Reference proteome</keyword>
<organism evidence="1 2">
    <name type="scientific">Luteitalea pratensis</name>
    <dbReference type="NCBI Taxonomy" id="1855912"/>
    <lineage>
        <taxon>Bacteria</taxon>
        <taxon>Pseudomonadati</taxon>
        <taxon>Acidobacteriota</taxon>
        <taxon>Vicinamibacteria</taxon>
        <taxon>Vicinamibacterales</taxon>
        <taxon>Vicinamibacteraceae</taxon>
        <taxon>Luteitalea</taxon>
    </lineage>
</organism>
<dbReference type="RefSeq" id="WP_110172294.1">
    <property type="nucleotide sequence ID" value="NZ_CP015136.1"/>
</dbReference>
<gene>
    <name evidence="1" type="ORF">LuPra_03920</name>
</gene>
<name>A0A143PQH4_LUTPR</name>
<dbReference type="OrthoDB" id="8778976at2"/>
<evidence type="ECO:0000313" key="1">
    <source>
        <dbReference type="EMBL" id="AMY10681.1"/>
    </source>
</evidence>
<accession>A0A143PQH4</accession>
<evidence type="ECO:0000313" key="2">
    <source>
        <dbReference type="Proteomes" id="UP000076079"/>
    </source>
</evidence>
<dbReference type="AlphaFoldDB" id="A0A143PQH4"/>
<sequence length="98" mass="10905">MLIQLLLPVTSAPGNHAAIAQTRAELVQRYQGVTAYVRSPAKGAWVGPDGIEQHDDVIMVEVLIEIFEREQWRAYARELAARFGEEEIPIRALPAVVP</sequence>
<proteinExistence type="predicted"/>
<protein>
    <recommendedName>
        <fullName evidence="3">DUF1330 domain-containing protein</fullName>
    </recommendedName>
</protein>
<reference evidence="2" key="2">
    <citation type="submission" date="2016-04" db="EMBL/GenBank/DDBJ databases">
        <title>First Complete Genome Sequence of a Subdivision 6 Acidobacterium.</title>
        <authorList>
            <person name="Huang S."/>
            <person name="Vieira S."/>
            <person name="Bunk B."/>
            <person name="Riedel T."/>
            <person name="Sproeer C."/>
            <person name="Overmann J."/>
        </authorList>
    </citation>
    <scope>NUCLEOTIDE SEQUENCE [LARGE SCALE GENOMIC DNA]</scope>
    <source>
        <strain evidence="2">DSM 100886 HEG_-6_39</strain>
    </source>
</reference>
<reference evidence="1 2" key="1">
    <citation type="journal article" date="2016" name="Genome Announc.">
        <title>First Complete Genome Sequence of a Subdivision 6 Acidobacterium Strain.</title>
        <authorList>
            <person name="Huang S."/>
            <person name="Vieira S."/>
            <person name="Bunk B."/>
            <person name="Riedel T."/>
            <person name="Sproer C."/>
            <person name="Overmann J."/>
        </authorList>
    </citation>
    <scope>NUCLEOTIDE SEQUENCE [LARGE SCALE GENOMIC DNA]</scope>
    <source>
        <strain evidence="2">DSM 100886 HEG_-6_39</strain>
    </source>
</reference>
<evidence type="ECO:0008006" key="3">
    <source>
        <dbReference type="Google" id="ProtNLM"/>
    </source>
</evidence>
<dbReference type="EMBL" id="CP015136">
    <property type="protein sequence ID" value="AMY10681.1"/>
    <property type="molecule type" value="Genomic_DNA"/>
</dbReference>
<dbReference type="STRING" id="1855912.LuPra_03920"/>
<dbReference type="Proteomes" id="UP000076079">
    <property type="component" value="Chromosome"/>
</dbReference>